<evidence type="ECO:0000256" key="2">
    <source>
        <dbReference type="ARBA" id="ARBA00022801"/>
    </source>
</evidence>
<keyword evidence="1" id="KW-0547">Nucleotide-binding</keyword>
<dbReference type="Proteomes" id="UP001232148">
    <property type="component" value="Unassembled WGS sequence"/>
</dbReference>
<dbReference type="SMART" id="SM00487">
    <property type="entry name" value="DEXDc"/>
    <property type="match status" value="1"/>
</dbReference>
<dbReference type="InterPro" id="IPR001650">
    <property type="entry name" value="Helicase_C-like"/>
</dbReference>
<dbReference type="InterPro" id="IPR000330">
    <property type="entry name" value="SNF2_N"/>
</dbReference>
<dbReference type="GO" id="GO:0015616">
    <property type="term" value="F:DNA translocase activity"/>
    <property type="evidence" value="ECO:0007669"/>
    <property type="project" value="TreeGrafter"/>
</dbReference>
<organism evidence="6 7">
    <name type="scientific">Colletotrichum zoysiae</name>
    <dbReference type="NCBI Taxonomy" id="1216348"/>
    <lineage>
        <taxon>Eukaryota</taxon>
        <taxon>Fungi</taxon>
        <taxon>Dikarya</taxon>
        <taxon>Ascomycota</taxon>
        <taxon>Pezizomycotina</taxon>
        <taxon>Sordariomycetes</taxon>
        <taxon>Hypocreomycetidae</taxon>
        <taxon>Glomerellales</taxon>
        <taxon>Glomerellaceae</taxon>
        <taxon>Colletotrichum</taxon>
        <taxon>Colletotrichum graminicola species complex</taxon>
    </lineage>
</organism>
<keyword evidence="3" id="KW-0067">ATP-binding</keyword>
<evidence type="ECO:0000256" key="3">
    <source>
        <dbReference type="ARBA" id="ARBA00022840"/>
    </source>
</evidence>
<dbReference type="PROSITE" id="PS51194">
    <property type="entry name" value="HELICASE_CTER"/>
    <property type="match status" value="1"/>
</dbReference>
<dbReference type="SUPFAM" id="SSF52540">
    <property type="entry name" value="P-loop containing nucleoside triphosphate hydrolases"/>
    <property type="match status" value="1"/>
</dbReference>
<dbReference type="SMART" id="SM00490">
    <property type="entry name" value="HELICc"/>
    <property type="match status" value="1"/>
</dbReference>
<keyword evidence="7" id="KW-1185">Reference proteome</keyword>
<reference evidence="6" key="1">
    <citation type="submission" date="2021-06" db="EMBL/GenBank/DDBJ databases">
        <title>Comparative genomics, transcriptomics and evolutionary studies reveal genomic signatures of adaptation to plant cell wall in hemibiotrophic fungi.</title>
        <authorList>
            <consortium name="DOE Joint Genome Institute"/>
            <person name="Baroncelli R."/>
            <person name="Diaz J.F."/>
            <person name="Benocci T."/>
            <person name="Peng M."/>
            <person name="Battaglia E."/>
            <person name="Haridas S."/>
            <person name="Andreopoulos W."/>
            <person name="Labutti K."/>
            <person name="Pangilinan J."/>
            <person name="Floch G.L."/>
            <person name="Makela M.R."/>
            <person name="Henrissat B."/>
            <person name="Grigoriev I.V."/>
            <person name="Crouch J.A."/>
            <person name="De Vries R.P."/>
            <person name="Sukno S.A."/>
            <person name="Thon M.R."/>
        </authorList>
    </citation>
    <scope>NUCLEOTIDE SEQUENCE</scope>
    <source>
        <strain evidence="6">MAFF235873</strain>
    </source>
</reference>
<keyword evidence="2 6" id="KW-0378">Hydrolase</keyword>
<dbReference type="InterPro" id="IPR050496">
    <property type="entry name" value="SNF2_RAD54_helicase_repair"/>
</dbReference>
<comment type="caution">
    <text evidence="6">The sequence shown here is derived from an EMBL/GenBank/DDBJ whole genome shotgun (WGS) entry which is preliminary data.</text>
</comment>
<evidence type="ECO:0000256" key="1">
    <source>
        <dbReference type="ARBA" id="ARBA00022741"/>
    </source>
</evidence>
<dbReference type="AlphaFoldDB" id="A0AAD9M4N7"/>
<dbReference type="InterPro" id="IPR027417">
    <property type="entry name" value="P-loop_NTPase"/>
</dbReference>
<dbReference type="CDD" id="cd18793">
    <property type="entry name" value="SF2_C_SNF"/>
    <property type="match status" value="1"/>
</dbReference>
<feature type="domain" description="Helicase C-terminal" evidence="5">
    <location>
        <begin position="308"/>
        <end position="448"/>
    </location>
</feature>
<sequence length="448" mass="49508">MDDDRLNSVGDESDFELGSRAPSGIRDDKDPMEMINIYDDVQIPRFLVKYIALGNFVREIPGCTDNTDLDIPGLTTELRPWQLQVVELISNFLRGPQRGAILGDGMGLGKTLTAIAVVMKNRNGPYQGPALVVAPKGLQSSWDAECKFHFAEDPTGQQSNAAMCKVTEAEFLSAAGILARRTLDQRHKTPVTEWFRKKGIDLATATPQDLLAWVERPGSRGNTKKPKGSQRTIKKAKAGPQDSTDNVDDQNDRDYTPEIDFEDDDYDDDDEYRAEHAPGRRGPVRQAWLASLEERSPSDYVDEPRVKAVVDTIVETHSLSRGDSVIVFSKYLCVLDILGKAISHKALSEKGRVLSDVSVLRFDGTMTQEARDGVRKQAEEGGKPCVILISAGAGGVGLTLTACNHVILAEPWWTRADELQAISRCYRQGQKKKVYVNRIVSSNSAMEL</sequence>
<dbReference type="Gene3D" id="3.40.50.300">
    <property type="entry name" value="P-loop containing nucleotide triphosphate hydrolases"/>
    <property type="match status" value="1"/>
</dbReference>
<dbReference type="GO" id="GO:0005524">
    <property type="term" value="F:ATP binding"/>
    <property type="evidence" value="ECO:0007669"/>
    <property type="project" value="InterPro"/>
</dbReference>
<dbReference type="GO" id="GO:0007131">
    <property type="term" value="P:reciprocal meiotic recombination"/>
    <property type="evidence" value="ECO:0007669"/>
    <property type="project" value="TreeGrafter"/>
</dbReference>
<dbReference type="Pfam" id="PF00176">
    <property type="entry name" value="SNF2-rel_dom"/>
    <property type="match status" value="1"/>
</dbReference>
<dbReference type="InterPro" id="IPR014001">
    <property type="entry name" value="Helicase_ATP-bd"/>
</dbReference>
<dbReference type="Gene3D" id="3.40.50.10810">
    <property type="entry name" value="Tandem AAA-ATPase domain"/>
    <property type="match status" value="1"/>
</dbReference>
<proteinExistence type="predicted"/>
<feature type="region of interest" description="Disordered" evidence="4">
    <location>
        <begin position="211"/>
        <end position="280"/>
    </location>
</feature>
<dbReference type="GO" id="GO:0016787">
    <property type="term" value="F:hydrolase activity"/>
    <property type="evidence" value="ECO:0007669"/>
    <property type="project" value="UniProtKB-KW"/>
</dbReference>
<name>A0AAD9M4N7_9PEZI</name>
<dbReference type="PANTHER" id="PTHR45629">
    <property type="entry name" value="SNF2/RAD54 FAMILY MEMBER"/>
    <property type="match status" value="1"/>
</dbReference>
<feature type="region of interest" description="Disordered" evidence="4">
    <location>
        <begin position="1"/>
        <end position="28"/>
    </location>
</feature>
<dbReference type="Pfam" id="PF00271">
    <property type="entry name" value="Helicase_C"/>
    <property type="match status" value="1"/>
</dbReference>
<gene>
    <name evidence="6" type="ORF">LX32DRAFT_725374</name>
</gene>
<dbReference type="EMBL" id="MU842824">
    <property type="protein sequence ID" value="KAK2033164.1"/>
    <property type="molecule type" value="Genomic_DNA"/>
</dbReference>
<evidence type="ECO:0000259" key="5">
    <source>
        <dbReference type="PROSITE" id="PS51194"/>
    </source>
</evidence>
<dbReference type="InterPro" id="IPR038718">
    <property type="entry name" value="SNF2-like_sf"/>
</dbReference>
<dbReference type="PANTHER" id="PTHR45629:SF7">
    <property type="entry name" value="DNA EXCISION REPAIR PROTEIN ERCC-6-RELATED"/>
    <property type="match status" value="1"/>
</dbReference>
<evidence type="ECO:0000313" key="6">
    <source>
        <dbReference type="EMBL" id="KAK2033164.1"/>
    </source>
</evidence>
<evidence type="ECO:0000313" key="7">
    <source>
        <dbReference type="Proteomes" id="UP001232148"/>
    </source>
</evidence>
<feature type="compositionally biased region" description="Acidic residues" evidence="4">
    <location>
        <begin position="257"/>
        <end position="272"/>
    </location>
</feature>
<evidence type="ECO:0000256" key="4">
    <source>
        <dbReference type="SAM" id="MobiDB-lite"/>
    </source>
</evidence>
<protein>
    <submittedName>
        <fullName evidence="6">P-loop containing nucleoside triphosphate hydrolase protein</fullName>
    </submittedName>
</protein>
<dbReference type="GO" id="GO:0000724">
    <property type="term" value="P:double-strand break repair via homologous recombination"/>
    <property type="evidence" value="ECO:0007669"/>
    <property type="project" value="TreeGrafter"/>
</dbReference>
<dbReference type="GO" id="GO:0005634">
    <property type="term" value="C:nucleus"/>
    <property type="evidence" value="ECO:0007669"/>
    <property type="project" value="TreeGrafter"/>
</dbReference>
<dbReference type="InterPro" id="IPR049730">
    <property type="entry name" value="SNF2/RAD54-like_C"/>
</dbReference>
<feature type="compositionally biased region" description="Basic residues" evidence="4">
    <location>
        <begin position="222"/>
        <end position="237"/>
    </location>
</feature>
<accession>A0AAD9M4N7</accession>